<dbReference type="InterPro" id="IPR050215">
    <property type="entry name" value="Thiolase-like_sf_Thiolase"/>
</dbReference>
<dbReference type="NCBIfam" id="TIGR01930">
    <property type="entry name" value="AcCoA-C-Actrans"/>
    <property type="match status" value="1"/>
</dbReference>
<protein>
    <submittedName>
        <fullName evidence="7">Acetyl-CoA C-acetyltransferase</fullName>
    </submittedName>
</protein>
<proteinExistence type="inferred from homology"/>
<sequence length="408" mass="42154">MPDAVIVAATRSPIGRARKGSLAGVRPDDLAARMVRAALDRVPQLDLAEIDDVILGCGLPGGEQGDNMGRIVPVLLGLDTVPGTTVTRYCASSVQSTRMAMHAIRAGEGDVFVSAGVETVSRYDRGTSDSWPGTHNPLFAGAEQRTAEVAATGAAGWTDPRAAGELPDVYIAMGQTAENLALAEGVTREEMDRFAVRSQNLAEAAIGDGFHAREITPVTLDDGTVVDTDDGPRAGVTYDAVAGLKPVFRPDGRVTAGNCCPLNDGAAALVVMSDTRARDLGITPLARVVATGVSGLSPEIMGLGPVEASRQALARAGMTIDDVDLVEINEAFAAQVVPSARHLGIDPFGDTLNVHGGAIALGHPFGMTGARITTTLLNGLRARDASIGLETMCVGGGQGMAIILERLS</sequence>
<dbReference type="Proteomes" id="UP001501414">
    <property type="component" value="Unassembled WGS sequence"/>
</dbReference>
<comment type="caution">
    <text evidence="7">The sequence shown here is derived from an EMBL/GenBank/DDBJ whole genome shotgun (WGS) entry which is preliminary data.</text>
</comment>
<evidence type="ECO:0000256" key="2">
    <source>
        <dbReference type="ARBA" id="ARBA00022679"/>
    </source>
</evidence>
<dbReference type="PIRSF" id="PIRSF000429">
    <property type="entry name" value="Ac-CoA_Ac_transf"/>
    <property type="match status" value="1"/>
</dbReference>
<feature type="domain" description="Thiolase N-terminal" evidence="5">
    <location>
        <begin position="5"/>
        <end position="274"/>
    </location>
</feature>
<evidence type="ECO:0000313" key="7">
    <source>
        <dbReference type="EMBL" id="GAA1380817.1"/>
    </source>
</evidence>
<evidence type="ECO:0000256" key="1">
    <source>
        <dbReference type="ARBA" id="ARBA00010982"/>
    </source>
</evidence>
<accession>A0ABP4I4J4</accession>
<evidence type="ECO:0000259" key="6">
    <source>
        <dbReference type="Pfam" id="PF02803"/>
    </source>
</evidence>
<keyword evidence="8" id="KW-1185">Reference proteome</keyword>
<dbReference type="InterPro" id="IPR020617">
    <property type="entry name" value="Thiolase_C"/>
</dbReference>
<dbReference type="CDD" id="cd00751">
    <property type="entry name" value="thiolase"/>
    <property type="match status" value="1"/>
</dbReference>
<reference evidence="8" key="1">
    <citation type="journal article" date="2019" name="Int. J. Syst. Evol. Microbiol.">
        <title>The Global Catalogue of Microorganisms (GCM) 10K type strain sequencing project: providing services to taxonomists for standard genome sequencing and annotation.</title>
        <authorList>
            <consortium name="The Broad Institute Genomics Platform"/>
            <consortium name="The Broad Institute Genome Sequencing Center for Infectious Disease"/>
            <person name="Wu L."/>
            <person name="Ma J."/>
        </authorList>
    </citation>
    <scope>NUCLEOTIDE SEQUENCE [LARGE SCALE GENOMIC DNA]</scope>
    <source>
        <strain evidence="8">JCM 11896</strain>
    </source>
</reference>
<dbReference type="PROSITE" id="PS00737">
    <property type="entry name" value="THIOLASE_2"/>
    <property type="match status" value="1"/>
</dbReference>
<evidence type="ECO:0000313" key="8">
    <source>
        <dbReference type="Proteomes" id="UP001501414"/>
    </source>
</evidence>
<dbReference type="SUPFAM" id="SSF53901">
    <property type="entry name" value="Thiolase-like"/>
    <property type="match status" value="2"/>
</dbReference>
<keyword evidence="2 4" id="KW-0808">Transferase</keyword>
<dbReference type="Pfam" id="PF02803">
    <property type="entry name" value="Thiolase_C"/>
    <property type="match status" value="1"/>
</dbReference>
<dbReference type="Gene3D" id="3.40.47.10">
    <property type="match status" value="1"/>
</dbReference>
<gene>
    <name evidence="7" type="ORF">GCM10009613_05690</name>
</gene>
<name>A0ABP4I4J4_9PSEU</name>
<dbReference type="InterPro" id="IPR016039">
    <property type="entry name" value="Thiolase-like"/>
</dbReference>
<evidence type="ECO:0000256" key="4">
    <source>
        <dbReference type="RuleBase" id="RU003557"/>
    </source>
</evidence>
<dbReference type="RefSeq" id="WP_344018018.1">
    <property type="nucleotide sequence ID" value="NZ_BAAAJK010000002.1"/>
</dbReference>
<dbReference type="EMBL" id="BAAAJK010000002">
    <property type="protein sequence ID" value="GAA1380817.1"/>
    <property type="molecule type" value="Genomic_DNA"/>
</dbReference>
<dbReference type="InterPro" id="IPR002155">
    <property type="entry name" value="Thiolase"/>
</dbReference>
<comment type="similarity">
    <text evidence="1 4">Belongs to the thiolase-like superfamily. Thiolase family.</text>
</comment>
<dbReference type="InterPro" id="IPR020613">
    <property type="entry name" value="Thiolase_CS"/>
</dbReference>
<evidence type="ECO:0000256" key="3">
    <source>
        <dbReference type="ARBA" id="ARBA00023315"/>
    </source>
</evidence>
<dbReference type="NCBIfam" id="NF005890">
    <property type="entry name" value="PRK07851.1"/>
    <property type="match status" value="1"/>
</dbReference>
<feature type="domain" description="Thiolase C-terminal" evidence="6">
    <location>
        <begin position="283"/>
        <end position="406"/>
    </location>
</feature>
<keyword evidence="3 4" id="KW-0012">Acyltransferase</keyword>
<dbReference type="PANTHER" id="PTHR43853">
    <property type="entry name" value="3-KETOACYL-COA THIOLASE, PEROXISOMAL"/>
    <property type="match status" value="1"/>
</dbReference>
<dbReference type="InterPro" id="IPR020616">
    <property type="entry name" value="Thiolase_N"/>
</dbReference>
<organism evidence="7 8">
    <name type="scientific">Pseudonocardia kongjuensis</name>
    <dbReference type="NCBI Taxonomy" id="102227"/>
    <lineage>
        <taxon>Bacteria</taxon>
        <taxon>Bacillati</taxon>
        <taxon>Actinomycetota</taxon>
        <taxon>Actinomycetes</taxon>
        <taxon>Pseudonocardiales</taxon>
        <taxon>Pseudonocardiaceae</taxon>
        <taxon>Pseudonocardia</taxon>
    </lineage>
</organism>
<dbReference type="PANTHER" id="PTHR43853:SF2">
    <property type="entry name" value="3-OXOADIPYL-COA_3-OXO-5,6-DEHYDROSUBERYL-COA THIOLASE"/>
    <property type="match status" value="1"/>
</dbReference>
<dbReference type="Pfam" id="PF00108">
    <property type="entry name" value="Thiolase_N"/>
    <property type="match status" value="1"/>
</dbReference>
<evidence type="ECO:0000259" key="5">
    <source>
        <dbReference type="Pfam" id="PF00108"/>
    </source>
</evidence>